<feature type="region of interest" description="Disordered" evidence="1">
    <location>
        <begin position="78"/>
        <end position="100"/>
    </location>
</feature>
<keyword evidence="2" id="KW-0472">Membrane</keyword>
<proteinExistence type="predicted"/>
<keyword evidence="2" id="KW-0812">Transmembrane</keyword>
<organism evidence="3 4">
    <name type="scientific">Roseateles amylovorans</name>
    <dbReference type="NCBI Taxonomy" id="2978473"/>
    <lineage>
        <taxon>Bacteria</taxon>
        <taxon>Pseudomonadati</taxon>
        <taxon>Pseudomonadota</taxon>
        <taxon>Betaproteobacteria</taxon>
        <taxon>Burkholderiales</taxon>
        <taxon>Sphaerotilaceae</taxon>
        <taxon>Roseateles</taxon>
    </lineage>
</organism>
<keyword evidence="2" id="KW-1133">Transmembrane helix</keyword>
<dbReference type="Proteomes" id="UP001064933">
    <property type="component" value="Chromosome"/>
</dbReference>
<protein>
    <recommendedName>
        <fullName evidence="5">Ig-like domain-containing protein</fullName>
    </recommendedName>
</protein>
<name>A0ABY6AUQ7_9BURK</name>
<accession>A0ABY6AUQ7</accession>
<dbReference type="RefSeq" id="WP_261756691.1">
    <property type="nucleotide sequence ID" value="NZ_CP104562.2"/>
</dbReference>
<reference evidence="3" key="1">
    <citation type="submission" date="2022-10" db="EMBL/GenBank/DDBJ databases">
        <title>Characterization and whole genome sequencing of a new Roseateles species, isolated from fresh water.</title>
        <authorList>
            <person name="Guliayeva D.Y."/>
            <person name="Akhremchuk A.E."/>
            <person name="Sikolenko M.A."/>
            <person name="Valentovich L.N."/>
            <person name="Sidarenka A.V."/>
        </authorList>
    </citation>
    <scope>NUCLEOTIDE SEQUENCE</scope>
    <source>
        <strain evidence="3">BIM B-1768</strain>
    </source>
</reference>
<evidence type="ECO:0000313" key="3">
    <source>
        <dbReference type="EMBL" id="UXH76949.1"/>
    </source>
</evidence>
<evidence type="ECO:0008006" key="5">
    <source>
        <dbReference type="Google" id="ProtNLM"/>
    </source>
</evidence>
<keyword evidence="4" id="KW-1185">Reference proteome</keyword>
<evidence type="ECO:0000256" key="1">
    <source>
        <dbReference type="SAM" id="MobiDB-lite"/>
    </source>
</evidence>
<gene>
    <name evidence="3" type="ORF">N4261_18220</name>
</gene>
<sequence length="249" mass="26151">MSSTNASTHAFILRAARSPSFAGAFHRAYGRMHAPDSRATGLLLVALIHVLIVSALVHGMRRHATPPPPPIQLHVVDQPKPPALKLDPLTPQPPPTSPTVTPRIIDAPPILIDSPLTPESPAVIPAVTPTETSVNTATVATAVDHGAGAGSGTGSTTLTKPEIVSPGVVCTAMASPTLPSVNWTGEALFRAVADVQAGRVVAVQIQTLQGQLDARTRRAFTGAIETTLKEGYLCPGNHRFQQEFSFRVD</sequence>
<evidence type="ECO:0000313" key="4">
    <source>
        <dbReference type="Proteomes" id="UP001064933"/>
    </source>
</evidence>
<feature type="transmembrane region" description="Helical" evidence="2">
    <location>
        <begin position="39"/>
        <end position="57"/>
    </location>
</feature>
<evidence type="ECO:0000256" key="2">
    <source>
        <dbReference type="SAM" id="Phobius"/>
    </source>
</evidence>
<dbReference type="EMBL" id="CP104562">
    <property type="protein sequence ID" value="UXH76949.1"/>
    <property type="molecule type" value="Genomic_DNA"/>
</dbReference>